<comment type="caution">
    <text evidence="5">The sequence shown here is derived from an EMBL/GenBank/DDBJ whole genome shotgun (WGS) entry which is preliminary data.</text>
</comment>
<dbReference type="eggNOG" id="COG2186">
    <property type="taxonomic scope" value="Bacteria"/>
</dbReference>
<feature type="domain" description="HTH gntR-type" evidence="4">
    <location>
        <begin position="5"/>
        <end position="73"/>
    </location>
</feature>
<name>C0BZT2_9FIRM</name>
<dbReference type="InterPro" id="IPR036390">
    <property type="entry name" value="WH_DNA-bd_sf"/>
</dbReference>
<dbReference type="RefSeq" id="WP_006442659.1">
    <property type="nucleotide sequence ID" value="NZ_CP036524.1"/>
</dbReference>
<evidence type="ECO:0000256" key="2">
    <source>
        <dbReference type="ARBA" id="ARBA00023125"/>
    </source>
</evidence>
<dbReference type="HOGENOM" id="CLU_043516_1_1_9"/>
<organism evidence="5 6">
    <name type="scientific">[Clostridium] hylemonae DSM 15053</name>
    <dbReference type="NCBI Taxonomy" id="553973"/>
    <lineage>
        <taxon>Bacteria</taxon>
        <taxon>Bacillati</taxon>
        <taxon>Bacillota</taxon>
        <taxon>Clostridia</taxon>
        <taxon>Lachnospirales</taxon>
        <taxon>Lachnospiraceae</taxon>
    </lineage>
</organism>
<reference evidence="5" key="2">
    <citation type="submission" date="2013-06" db="EMBL/GenBank/DDBJ databases">
        <title>Draft genome sequence of Clostridium hylemonae (DSM 15053).</title>
        <authorList>
            <person name="Sudarsanam P."/>
            <person name="Ley R."/>
            <person name="Guruge J."/>
            <person name="Turnbaugh P.J."/>
            <person name="Mahowald M."/>
            <person name="Liep D."/>
            <person name="Gordon J."/>
        </authorList>
    </citation>
    <scope>NUCLEOTIDE SEQUENCE</scope>
    <source>
        <strain evidence="5">DSM 15053</strain>
    </source>
</reference>
<dbReference type="SUPFAM" id="SSF46785">
    <property type="entry name" value="Winged helix' DNA-binding domain"/>
    <property type="match status" value="2"/>
</dbReference>
<dbReference type="PANTHER" id="PTHR44846:SF1">
    <property type="entry name" value="MANNOSYL-D-GLYCERATE TRANSPORT_METABOLISM SYSTEM REPRESSOR MNGR-RELATED"/>
    <property type="match status" value="1"/>
</dbReference>
<dbReference type="SMART" id="SM00345">
    <property type="entry name" value="HTH_GNTR"/>
    <property type="match status" value="2"/>
</dbReference>
<dbReference type="Gene3D" id="1.10.10.10">
    <property type="entry name" value="Winged helix-like DNA-binding domain superfamily/Winged helix DNA-binding domain"/>
    <property type="match status" value="2"/>
</dbReference>
<gene>
    <name evidence="5" type="ORF">CLOHYLEM_05325</name>
</gene>
<dbReference type="GO" id="GO:0003677">
    <property type="term" value="F:DNA binding"/>
    <property type="evidence" value="ECO:0007669"/>
    <property type="project" value="UniProtKB-KW"/>
</dbReference>
<sequence length="492" mass="58203">MKEGTQFSNLIYEYFFLRFRFGYYRYGDTLPAIDILCHEFNVSDQTVKAALRRLRAEGYISMRNGQATKVIFQQSKEEFGDFAVHFYSERWEAFFDLYESSELILVPIMMEGMRRMVPEDFQYVRKLAKRAFAEDLMQFFRYILQKAENPLALNLFWEITLFWGFPFARMKQCQFCYDAELVRQRMNTLLAAAQEKKWDIVRNSLIEYQRGDVSRVAAYLEPVVRHRPGKEQVSFVWRIYRERPQLCCSLAIRILYEIYMGEFREREYLPSYEKMAQRFNVSLSTVRRTINVLNQVGAAESVNGVGTRIFSMGKRCREPDLSSLAVRQNLALFFQSFELLIYSCEEVLGRLLVEMRQSEREELLDCLEENRNTGQCAKSLWHMLIWTARYSTLSSVREIYARIFGLFLWGYPLRGSKNETTELELADVQLTDALIQALREGEYARCAVLVKEKLLKEFPMVEVYLRRNKIYEGELRSSISIRLMLTDVKKDL</sequence>
<dbReference type="GO" id="GO:0003700">
    <property type="term" value="F:DNA-binding transcription factor activity"/>
    <property type="evidence" value="ECO:0007669"/>
    <property type="project" value="InterPro"/>
</dbReference>
<dbReference type="EMBL" id="ABYI02000019">
    <property type="protein sequence ID" value="EEG74661.1"/>
    <property type="molecule type" value="Genomic_DNA"/>
</dbReference>
<dbReference type="AlphaFoldDB" id="C0BZT2"/>
<keyword evidence="1" id="KW-0805">Transcription regulation</keyword>
<reference evidence="5" key="1">
    <citation type="submission" date="2009-02" db="EMBL/GenBank/DDBJ databases">
        <authorList>
            <person name="Fulton L."/>
            <person name="Clifton S."/>
            <person name="Fulton B."/>
            <person name="Xu J."/>
            <person name="Minx P."/>
            <person name="Pepin K.H."/>
            <person name="Johnson M."/>
            <person name="Bhonagiri V."/>
            <person name="Nash W.E."/>
            <person name="Mardis E.R."/>
            <person name="Wilson R.K."/>
        </authorList>
    </citation>
    <scope>NUCLEOTIDE SEQUENCE [LARGE SCALE GENOMIC DNA]</scope>
    <source>
        <strain evidence="5">DSM 15053</strain>
    </source>
</reference>
<dbReference type="InterPro" id="IPR036388">
    <property type="entry name" value="WH-like_DNA-bd_sf"/>
</dbReference>
<dbReference type="PANTHER" id="PTHR44846">
    <property type="entry name" value="MANNOSYL-D-GLYCERATE TRANSPORT/METABOLISM SYSTEM REPRESSOR MNGR-RELATED"/>
    <property type="match status" value="1"/>
</dbReference>
<dbReference type="GO" id="GO:0045892">
    <property type="term" value="P:negative regulation of DNA-templated transcription"/>
    <property type="evidence" value="ECO:0007669"/>
    <property type="project" value="TreeGrafter"/>
</dbReference>
<keyword evidence="6" id="KW-1185">Reference proteome</keyword>
<dbReference type="PROSITE" id="PS50949">
    <property type="entry name" value="HTH_GNTR"/>
    <property type="match status" value="2"/>
</dbReference>
<evidence type="ECO:0000256" key="1">
    <source>
        <dbReference type="ARBA" id="ARBA00023015"/>
    </source>
</evidence>
<proteinExistence type="predicted"/>
<feature type="domain" description="HTH gntR-type" evidence="4">
    <location>
        <begin position="244"/>
        <end position="312"/>
    </location>
</feature>
<dbReference type="Proteomes" id="UP000004893">
    <property type="component" value="Unassembled WGS sequence"/>
</dbReference>
<dbReference type="InterPro" id="IPR000524">
    <property type="entry name" value="Tscrpt_reg_HTH_GntR"/>
</dbReference>
<dbReference type="Pfam" id="PF00392">
    <property type="entry name" value="GntR"/>
    <property type="match status" value="2"/>
</dbReference>
<evidence type="ECO:0000313" key="5">
    <source>
        <dbReference type="EMBL" id="EEG74661.1"/>
    </source>
</evidence>
<evidence type="ECO:0000256" key="3">
    <source>
        <dbReference type="ARBA" id="ARBA00023163"/>
    </source>
</evidence>
<accession>C0BZT2</accession>
<dbReference type="STRING" id="553973.CLOHYLEM_05325"/>
<evidence type="ECO:0000313" key="6">
    <source>
        <dbReference type="Proteomes" id="UP000004893"/>
    </source>
</evidence>
<protein>
    <submittedName>
        <fullName evidence="5">Transcriptional regulator, GntR family</fullName>
    </submittedName>
</protein>
<dbReference type="InterPro" id="IPR050679">
    <property type="entry name" value="Bact_HTH_transcr_reg"/>
</dbReference>
<evidence type="ECO:0000259" key="4">
    <source>
        <dbReference type="PROSITE" id="PS50949"/>
    </source>
</evidence>
<keyword evidence="3" id="KW-0804">Transcription</keyword>
<keyword evidence="2" id="KW-0238">DNA-binding</keyword>